<feature type="region of interest" description="Disordered" evidence="1">
    <location>
        <begin position="100"/>
        <end position="123"/>
    </location>
</feature>
<proteinExistence type="predicted"/>
<dbReference type="Proteomes" id="UP001050691">
    <property type="component" value="Unassembled WGS sequence"/>
</dbReference>
<reference evidence="2" key="1">
    <citation type="submission" date="2021-10" db="EMBL/GenBank/DDBJ databases">
        <title>De novo Genome Assembly of Clathrus columnatus (Basidiomycota, Fungi) Using Illumina and Nanopore Sequence Data.</title>
        <authorList>
            <person name="Ogiso-Tanaka E."/>
            <person name="Itagaki H."/>
            <person name="Hosoya T."/>
            <person name="Hosaka K."/>
        </authorList>
    </citation>
    <scope>NUCLEOTIDE SEQUENCE</scope>
    <source>
        <strain evidence="2">MO-923</strain>
    </source>
</reference>
<dbReference type="EMBL" id="BPWL01000006">
    <property type="protein sequence ID" value="GJJ11345.1"/>
    <property type="molecule type" value="Genomic_DNA"/>
</dbReference>
<accession>A0AAV5AEM3</accession>
<name>A0AAV5AEM3_9AGAM</name>
<feature type="compositionally biased region" description="Acidic residues" evidence="1">
    <location>
        <begin position="108"/>
        <end position="123"/>
    </location>
</feature>
<keyword evidence="3" id="KW-1185">Reference proteome</keyword>
<evidence type="ECO:0000313" key="2">
    <source>
        <dbReference type="EMBL" id="GJJ11345.1"/>
    </source>
</evidence>
<organism evidence="2 3">
    <name type="scientific">Clathrus columnatus</name>
    <dbReference type="NCBI Taxonomy" id="1419009"/>
    <lineage>
        <taxon>Eukaryota</taxon>
        <taxon>Fungi</taxon>
        <taxon>Dikarya</taxon>
        <taxon>Basidiomycota</taxon>
        <taxon>Agaricomycotina</taxon>
        <taxon>Agaricomycetes</taxon>
        <taxon>Phallomycetidae</taxon>
        <taxon>Phallales</taxon>
        <taxon>Clathraceae</taxon>
        <taxon>Clathrus</taxon>
    </lineage>
</organism>
<sequence length="229" mass="26732">MTLKASDHRPVKSSKVEDMQSRHLYKCLSIIFLTLDIFEMDRLATSLSNWYLWVERRKQADPEPSASSTAVTHFSSNSSDTKYLPVDDLHRTLIELENNGEIPKWESSDEETDSEEGEYDEEAEVEIQDDSTFLIFVGRLREAQNLLQRKEKETEALQKRPKTYQKNSARTTWWHVQKQWKLKENNPNFKFLTDYFPKSVPEKKQNLEVLEILSDKESGDGESESSCSE</sequence>
<dbReference type="AlphaFoldDB" id="A0AAV5AEM3"/>
<evidence type="ECO:0000313" key="3">
    <source>
        <dbReference type="Proteomes" id="UP001050691"/>
    </source>
</evidence>
<gene>
    <name evidence="2" type="ORF">Clacol_005577</name>
</gene>
<protein>
    <submittedName>
        <fullName evidence="2">Uncharacterized protein</fullName>
    </submittedName>
</protein>
<comment type="caution">
    <text evidence="2">The sequence shown here is derived from an EMBL/GenBank/DDBJ whole genome shotgun (WGS) entry which is preliminary data.</text>
</comment>
<evidence type="ECO:0000256" key="1">
    <source>
        <dbReference type="SAM" id="MobiDB-lite"/>
    </source>
</evidence>